<dbReference type="EMBL" id="MN740008">
    <property type="protein sequence ID" value="QHT83348.1"/>
    <property type="molecule type" value="Genomic_DNA"/>
</dbReference>
<evidence type="ECO:0008006" key="2">
    <source>
        <dbReference type="Google" id="ProtNLM"/>
    </source>
</evidence>
<reference evidence="1" key="1">
    <citation type="journal article" date="2020" name="Nature">
        <title>Giant virus diversity and host interactions through global metagenomics.</title>
        <authorList>
            <person name="Schulz F."/>
            <person name="Roux S."/>
            <person name="Paez-Espino D."/>
            <person name="Jungbluth S."/>
            <person name="Walsh D.A."/>
            <person name="Denef V.J."/>
            <person name="McMahon K.D."/>
            <person name="Konstantinidis K.T."/>
            <person name="Eloe-Fadrosh E.A."/>
            <person name="Kyrpides N.C."/>
            <person name="Woyke T."/>
        </authorList>
    </citation>
    <scope>NUCLEOTIDE SEQUENCE</scope>
    <source>
        <strain evidence="1">GVMAG-M-3300023184-167</strain>
    </source>
</reference>
<evidence type="ECO:0000313" key="1">
    <source>
        <dbReference type="EMBL" id="QHT83348.1"/>
    </source>
</evidence>
<accession>A0A6C0HRK8</accession>
<proteinExistence type="predicted"/>
<dbReference type="AlphaFoldDB" id="A0A6C0HRK8"/>
<sequence length="216" mass="26034">MTTIILTTTVHVNRKIKFLYQTNPKERLQLYLESIRKWLNTSFNIIVVDNSGYPFNELENEKRDHKDRFEVITFKEKELNLCKYLHNNQSKGASEMFSINYAFNRSRLKEKTNFIIKVTGRFFIDGLEEFLKNYDLNNYSALTQRDKNRCEMVGCHRDHFWYIFSIFLITDKFKFEPHVETIWRDRISKYSKVITCKPFPIKETPRGSLNEKFKII</sequence>
<protein>
    <recommendedName>
        <fullName evidence="2">Glycosyltransferase</fullName>
    </recommendedName>
</protein>
<name>A0A6C0HRK8_9ZZZZ</name>
<organism evidence="1">
    <name type="scientific">viral metagenome</name>
    <dbReference type="NCBI Taxonomy" id="1070528"/>
    <lineage>
        <taxon>unclassified sequences</taxon>
        <taxon>metagenomes</taxon>
        <taxon>organismal metagenomes</taxon>
    </lineage>
</organism>